<evidence type="ECO:0000313" key="8">
    <source>
        <dbReference type="EMBL" id="HJF31245.1"/>
    </source>
</evidence>
<keyword evidence="5" id="KW-0378">Hydrolase</keyword>
<evidence type="ECO:0000256" key="6">
    <source>
        <dbReference type="ARBA" id="ARBA00022842"/>
    </source>
</evidence>
<reference evidence="8" key="1">
    <citation type="journal article" date="2021" name="PeerJ">
        <title>Extensive microbial diversity within the chicken gut microbiome revealed by metagenomics and culture.</title>
        <authorList>
            <person name="Gilroy R."/>
            <person name="Ravi A."/>
            <person name="Getino M."/>
            <person name="Pursley I."/>
            <person name="Horton D.L."/>
            <person name="Alikhan N.F."/>
            <person name="Baker D."/>
            <person name="Gharbi K."/>
            <person name="Hall N."/>
            <person name="Watson M."/>
            <person name="Adriaenssens E.M."/>
            <person name="Foster-Nyarko E."/>
            <person name="Jarju S."/>
            <person name="Secka A."/>
            <person name="Antonio M."/>
            <person name="Oren A."/>
            <person name="Chaudhuri R.R."/>
            <person name="La Ragione R."/>
            <person name="Hildebrand F."/>
            <person name="Pallen M.J."/>
        </authorList>
    </citation>
    <scope>NUCLEOTIDE SEQUENCE</scope>
    <source>
        <strain evidence="8">CHK171-7178</strain>
    </source>
</reference>
<evidence type="ECO:0000256" key="3">
    <source>
        <dbReference type="ARBA" id="ARBA00012953"/>
    </source>
</evidence>
<organism evidence="8 9">
    <name type="scientific">Sporosarcina psychrophila</name>
    <name type="common">Bacillus psychrophilus</name>
    <dbReference type="NCBI Taxonomy" id="1476"/>
    <lineage>
        <taxon>Bacteria</taxon>
        <taxon>Bacillati</taxon>
        <taxon>Bacillota</taxon>
        <taxon>Bacilli</taxon>
        <taxon>Bacillales</taxon>
        <taxon>Caryophanaceae</taxon>
        <taxon>Sporosarcina</taxon>
    </lineage>
</organism>
<dbReference type="PANTHER" id="PTHR37311">
    <property type="entry name" value="2-PHOSPHOSULFOLACTATE PHOSPHATASE-RELATED"/>
    <property type="match status" value="1"/>
</dbReference>
<keyword evidence="6" id="KW-0460">Magnesium</keyword>
<comment type="cofactor">
    <cofactor evidence="1">
        <name>Mg(2+)</name>
        <dbReference type="ChEBI" id="CHEBI:18420"/>
    </cofactor>
</comment>
<sequence>MMKTQPKLHVILQKEAILPELIDNNKVAVVFDILLATTTIATLLNHGAKEVIPVMDEAEALKVAGNHEKKTTIIAGESDGLTIEGFADPLPTQLKQVAEGKTIILSTTNGTVAIRTVANAKKVYAASLVNGHAVAKKVATDHKDDSIILICAGTMRQLSLEDFFGAGYFIDELLQRSDSWELTDSAKAALYLYRGNKENAVSILKTSLTGQMLIKVNQEEDILFSADKGMNDVVPEFDNGIMIVKGEGAIDD</sequence>
<dbReference type="EC" id="3.1.3.71" evidence="3"/>
<dbReference type="GO" id="GO:0050545">
    <property type="term" value="F:sulfopyruvate decarboxylase activity"/>
    <property type="evidence" value="ECO:0007669"/>
    <property type="project" value="TreeGrafter"/>
</dbReference>
<reference evidence="8" key="2">
    <citation type="submission" date="2021-09" db="EMBL/GenBank/DDBJ databases">
        <authorList>
            <person name="Gilroy R."/>
        </authorList>
    </citation>
    <scope>NUCLEOTIDE SEQUENCE</scope>
    <source>
        <strain evidence="8">CHK171-7178</strain>
    </source>
</reference>
<accession>A0A921FX75</accession>
<dbReference type="InterPro" id="IPR036702">
    <property type="entry name" value="ComB-like_sf"/>
</dbReference>
<dbReference type="Gene3D" id="3.90.1560.10">
    <property type="entry name" value="ComB-like"/>
    <property type="match status" value="1"/>
</dbReference>
<comment type="catalytic activity">
    <reaction evidence="7">
        <text>(2R)-O-phospho-3-sulfolactate + H2O = (2R)-3-sulfolactate + phosphate</text>
        <dbReference type="Rhea" id="RHEA:23416"/>
        <dbReference type="ChEBI" id="CHEBI:15377"/>
        <dbReference type="ChEBI" id="CHEBI:15597"/>
        <dbReference type="ChEBI" id="CHEBI:43474"/>
        <dbReference type="ChEBI" id="CHEBI:58738"/>
        <dbReference type="EC" id="3.1.3.71"/>
    </reaction>
</comment>
<dbReference type="Proteomes" id="UP000698173">
    <property type="component" value="Unassembled WGS sequence"/>
</dbReference>
<dbReference type="Pfam" id="PF04029">
    <property type="entry name" value="2-ph_phosp"/>
    <property type="match status" value="1"/>
</dbReference>
<comment type="caution">
    <text evidence="8">The sequence shown here is derived from an EMBL/GenBank/DDBJ whole genome shotgun (WGS) entry which is preliminary data.</text>
</comment>
<dbReference type="AlphaFoldDB" id="A0A921FX75"/>
<dbReference type="SUPFAM" id="SSF142823">
    <property type="entry name" value="ComB-like"/>
    <property type="match status" value="1"/>
</dbReference>
<dbReference type="GO" id="GO:0000287">
    <property type="term" value="F:magnesium ion binding"/>
    <property type="evidence" value="ECO:0007669"/>
    <property type="project" value="InterPro"/>
</dbReference>
<evidence type="ECO:0000256" key="4">
    <source>
        <dbReference type="ARBA" id="ARBA00021948"/>
    </source>
</evidence>
<protein>
    <recommendedName>
        <fullName evidence="4">Probable 2-phosphosulfolactate phosphatase</fullName>
        <ecNumber evidence="3">3.1.3.71</ecNumber>
    </recommendedName>
</protein>
<dbReference type="InterPro" id="IPR005238">
    <property type="entry name" value="ComB-like"/>
</dbReference>
<evidence type="ECO:0000256" key="7">
    <source>
        <dbReference type="ARBA" id="ARBA00033711"/>
    </source>
</evidence>
<evidence type="ECO:0000256" key="1">
    <source>
        <dbReference type="ARBA" id="ARBA00001946"/>
    </source>
</evidence>
<gene>
    <name evidence="8" type="ORF">K8V56_05630</name>
</gene>
<evidence type="ECO:0000313" key="9">
    <source>
        <dbReference type="Proteomes" id="UP000698173"/>
    </source>
</evidence>
<name>A0A921FX75_SPOPS</name>
<dbReference type="EMBL" id="DYWT01000092">
    <property type="protein sequence ID" value="HJF31245.1"/>
    <property type="molecule type" value="Genomic_DNA"/>
</dbReference>
<dbReference type="GO" id="GO:0050532">
    <property type="term" value="F:2-phosphosulfolactate phosphatase activity"/>
    <property type="evidence" value="ECO:0007669"/>
    <property type="project" value="UniProtKB-EC"/>
</dbReference>
<evidence type="ECO:0000256" key="5">
    <source>
        <dbReference type="ARBA" id="ARBA00022801"/>
    </source>
</evidence>
<evidence type="ECO:0000256" key="2">
    <source>
        <dbReference type="ARBA" id="ARBA00009997"/>
    </source>
</evidence>
<proteinExistence type="inferred from homology"/>
<dbReference type="PANTHER" id="PTHR37311:SF1">
    <property type="entry name" value="2-PHOSPHOSULFOLACTATE PHOSPHATASE-RELATED"/>
    <property type="match status" value="1"/>
</dbReference>
<comment type="similarity">
    <text evidence="2">Belongs to the ComB family.</text>
</comment>